<dbReference type="OrthoDB" id="48130at2759"/>
<dbReference type="Gene3D" id="2.40.50.100">
    <property type="match status" value="1"/>
</dbReference>
<evidence type="ECO:0000256" key="2">
    <source>
        <dbReference type="ARBA" id="ARBA00019325"/>
    </source>
</evidence>
<dbReference type="GO" id="GO:0030833">
    <property type="term" value="P:regulation of actin filament polymerization"/>
    <property type="evidence" value="ECO:0007669"/>
    <property type="project" value="TreeGrafter"/>
</dbReference>
<dbReference type="InterPro" id="IPR011053">
    <property type="entry name" value="Single_hybrid_motif"/>
</dbReference>
<dbReference type="InterPro" id="IPR033753">
    <property type="entry name" value="GCV_H/Fam206"/>
</dbReference>
<name>A0A1X2J267_9FUNG</name>
<accession>A0A1X2J267</accession>
<dbReference type="Proteomes" id="UP000193560">
    <property type="component" value="Unassembled WGS sequence"/>
</dbReference>
<dbReference type="EMBL" id="MCGE01000001">
    <property type="protein sequence ID" value="ORZ25891.1"/>
    <property type="molecule type" value="Genomic_DNA"/>
</dbReference>
<reference evidence="4 5" key="1">
    <citation type="submission" date="2016-07" db="EMBL/GenBank/DDBJ databases">
        <title>Pervasive Adenine N6-methylation of Active Genes in Fungi.</title>
        <authorList>
            <consortium name="DOE Joint Genome Institute"/>
            <person name="Mondo S.J."/>
            <person name="Dannebaum R.O."/>
            <person name="Kuo R.C."/>
            <person name="Labutti K."/>
            <person name="Haridas S."/>
            <person name="Kuo A."/>
            <person name="Salamov A."/>
            <person name="Ahrendt S.R."/>
            <person name="Lipzen A."/>
            <person name="Sullivan W."/>
            <person name="Andreopoulos W.B."/>
            <person name="Clum A."/>
            <person name="Lindquist E."/>
            <person name="Daum C."/>
            <person name="Ramamoorthy G.K."/>
            <person name="Gryganskyi A."/>
            <person name="Culley D."/>
            <person name="Magnuson J.K."/>
            <person name="James T.Y."/>
            <person name="O'Malley M.A."/>
            <person name="Stajich J.E."/>
            <person name="Spatafora J.W."/>
            <person name="Visel A."/>
            <person name="Grigoriev I.V."/>
        </authorList>
    </citation>
    <scope>NUCLEOTIDE SEQUENCE [LARGE SCALE GENOMIC DNA]</scope>
    <source>
        <strain evidence="4 5">NRRL 1336</strain>
    </source>
</reference>
<comment type="caution">
    <text evidence="4">The sequence shown here is derived from an EMBL/GenBank/DDBJ whole genome shotgun (WGS) entry which is preliminary data.</text>
</comment>
<comment type="similarity">
    <text evidence="1">Belongs to the ABITRAM family.</text>
</comment>
<sequence>MTSTTSTSDYDLQIYRDRTKTWNDKPLGYLDRYYKRFIHKKQSYMFLRQAPNGLAVVGVRYLPFSSDNTSIPSAATTTTASDLSIELAFDLVGEKVTPGTMIARINDKPIFANVHGKLLEVNERLIDEPGLVLTDPTVQGYFAIIMPKNADKNMHEYDAVDQL</sequence>
<dbReference type="STRING" id="90262.A0A1X2J267"/>
<dbReference type="PANTHER" id="PTHR13651:SF0">
    <property type="entry name" value="PROTEIN ABITRAM"/>
    <property type="match status" value="1"/>
</dbReference>
<protein>
    <recommendedName>
        <fullName evidence="2">Protein Abitram</fullName>
    </recommendedName>
    <alternativeName>
        <fullName evidence="3">Actin-binding transcription modulator</fullName>
    </alternativeName>
</protein>
<gene>
    <name evidence="4" type="ORF">BCR42DRAFT_401152</name>
</gene>
<dbReference type="AlphaFoldDB" id="A0A1X2J267"/>
<evidence type="ECO:0000256" key="1">
    <source>
        <dbReference type="ARBA" id="ARBA00010764"/>
    </source>
</evidence>
<evidence type="ECO:0000313" key="5">
    <source>
        <dbReference type="Proteomes" id="UP000193560"/>
    </source>
</evidence>
<evidence type="ECO:0000313" key="4">
    <source>
        <dbReference type="EMBL" id="ORZ25891.1"/>
    </source>
</evidence>
<keyword evidence="5" id="KW-1185">Reference proteome</keyword>
<dbReference type="Pfam" id="PF01597">
    <property type="entry name" value="GCV_H"/>
    <property type="match status" value="1"/>
</dbReference>
<dbReference type="SUPFAM" id="SSF51230">
    <property type="entry name" value="Single hybrid motif"/>
    <property type="match status" value="1"/>
</dbReference>
<dbReference type="PANTHER" id="PTHR13651">
    <property type="entry name" value="PROTEIN ABITRAM"/>
    <property type="match status" value="1"/>
</dbReference>
<evidence type="ECO:0000256" key="3">
    <source>
        <dbReference type="ARBA" id="ARBA00030463"/>
    </source>
</evidence>
<dbReference type="GO" id="GO:0051015">
    <property type="term" value="F:actin filament binding"/>
    <property type="evidence" value="ECO:0007669"/>
    <property type="project" value="TreeGrafter"/>
</dbReference>
<dbReference type="GO" id="GO:0003785">
    <property type="term" value="F:actin monomer binding"/>
    <property type="evidence" value="ECO:0007669"/>
    <property type="project" value="TreeGrafter"/>
</dbReference>
<dbReference type="InterPro" id="IPR039169">
    <property type="entry name" value="Abitram"/>
</dbReference>
<organism evidence="4 5">
    <name type="scientific">Absidia repens</name>
    <dbReference type="NCBI Taxonomy" id="90262"/>
    <lineage>
        <taxon>Eukaryota</taxon>
        <taxon>Fungi</taxon>
        <taxon>Fungi incertae sedis</taxon>
        <taxon>Mucoromycota</taxon>
        <taxon>Mucoromycotina</taxon>
        <taxon>Mucoromycetes</taxon>
        <taxon>Mucorales</taxon>
        <taxon>Cunninghamellaceae</taxon>
        <taxon>Absidia</taxon>
    </lineage>
</organism>
<dbReference type="GO" id="GO:0005634">
    <property type="term" value="C:nucleus"/>
    <property type="evidence" value="ECO:0007669"/>
    <property type="project" value="TreeGrafter"/>
</dbReference>
<proteinExistence type="inferred from homology"/>